<evidence type="ECO:0000256" key="1">
    <source>
        <dbReference type="SAM" id="MobiDB-lite"/>
    </source>
</evidence>
<name>A0A7I7U5R6_MYCPF</name>
<reference evidence="2 3" key="1">
    <citation type="journal article" date="2019" name="Emerg. Microbes Infect.">
        <title>Comprehensive subspecies identification of 175 nontuberculous mycobacteria species based on 7547 genomic profiles.</title>
        <authorList>
            <person name="Matsumoto Y."/>
            <person name="Kinjo T."/>
            <person name="Motooka D."/>
            <person name="Nabeya D."/>
            <person name="Jung N."/>
            <person name="Uechi K."/>
            <person name="Horii T."/>
            <person name="Iida T."/>
            <person name="Fujita J."/>
            <person name="Nakamura S."/>
        </authorList>
    </citation>
    <scope>NUCLEOTIDE SEQUENCE [LARGE SCALE GENOMIC DNA]</scope>
    <source>
        <strain evidence="2 3">JCM 6367</strain>
    </source>
</reference>
<proteinExistence type="predicted"/>
<protein>
    <submittedName>
        <fullName evidence="2">Uncharacterized protein</fullName>
    </submittedName>
</protein>
<dbReference type="AlphaFoldDB" id="A0A7I7U5R6"/>
<sequence length="114" mass="12148">MSDTGERVGGFDVLRAFVGVHERVPEEIGQSDDRLAVAHEHVGGKVGLDCAVCVLCRDVGQHVDLRLASVTSDANTTTTSSGLLKSMCDGPSVGFNRTGPVGYWRHDPPEPMRG</sequence>
<accession>A0A7I7U5R6</accession>
<dbReference type="Proteomes" id="UP000466554">
    <property type="component" value="Chromosome"/>
</dbReference>
<evidence type="ECO:0000313" key="2">
    <source>
        <dbReference type="EMBL" id="BBY75736.1"/>
    </source>
</evidence>
<dbReference type="EMBL" id="AP022598">
    <property type="protein sequence ID" value="BBY75736.1"/>
    <property type="molecule type" value="Genomic_DNA"/>
</dbReference>
<gene>
    <name evidence="2" type="ORF">MPRF_26350</name>
</gene>
<evidence type="ECO:0000313" key="3">
    <source>
        <dbReference type="Proteomes" id="UP000466554"/>
    </source>
</evidence>
<feature type="compositionally biased region" description="Polar residues" evidence="1">
    <location>
        <begin position="72"/>
        <end position="83"/>
    </location>
</feature>
<feature type="compositionally biased region" description="Basic and acidic residues" evidence="1">
    <location>
        <begin position="104"/>
        <end position="114"/>
    </location>
</feature>
<feature type="region of interest" description="Disordered" evidence="1">
    <location>
        <begin position="72"/>
        <end position="114"/>
    </location>
</feature>
<organism evidence="2 3">
    <name type="scientific">Mycolicibacterium parafortuitum</name>
    <name type="common">Mycobacterium parafortuitum</name>
    <dbReference type="NCBI Taxonomy" id="39692"/>
    <lineage>
        <taxon>Bacteria</taxon>
        <taxon>Bacillati</taxon>
        <taxon>Actinomycetota</taxon>
        <taxon>Actinomycetes</taxon>
        <taxon>Mycobacteriales</taxon>
        <taxon>Mycobacteriaceae</taxon>
        <taxon>Mycolicibacterium</taxon>
    </lineage>
</organism>